<evidence type="ECO:0000313" key="3">
    <source>
        <dbReference type="Proteomes" id="UP000275348"/>
    </source>
</evidence>
<protein>
    <submittedName>
        <fullName evidence="2">DUF1801 domain-containing protein</fullName>
    </submittedName>
</protein>
<accession>A0A3L9MDH3</accession>
<feature type="domain" description="YdhG-like" evidence="1">
    <location>
        <begin position="19"/>
        <end position="132"/>
    </location>
</feature>
<dbReference type="Pfam" id="PF08818">
    <property type="entry name" value="DUF1801"/>
    <property type="match status" value="1"/>
</dbReference>
<dbReference type="Proteomes" id="UP000275348">
    <property type="component" value="Unassembled WGS sequence"/>
</dbReference>
<dbReference type="EMBL" id="RDOJ01000006">
    <property type="protein sequence ID" value="RLZ10743.1"/>
    <property type="molecule type" value="Genomic_DNA"/>
</dbReference>
<name>A0A3L9MDH3_9FLAO</name>
<reference evidence="2 3" key="1">
    <citation type="submission" date="2018-10" db="EMBL/GenBank/DDBJ databases">
        <authorList>
            <person name="Chen X."/>
        </authorList>
    </citation>
    <scope>NUCLEOTIDE SEQUENCE [LARGE SCALE GENOMIC DNA]</scope>
    <source>
        <strain evidence="2 3">YIM 102668</strain>
    </source>
</reference>
<evidence type="ECO:0000259" key="1">
    <source>
        <dbReference type="Pfam" id="PF08818"/>
    </source>
</evidence>
<keyword evidence="3" id="KW-1185">Reference proteome</keyword>
<gene>
    <name evidence="2" type="ORF">EAH69_06255</name>
</gene>
<dbReference type="AlphaFoldDB" id="A0A3L9MDH3"/>
<evidence type="ECO:0000313" key="2">
    <source>
        <dbReference type="EMBL" id="RLZ10743.1"/>
    </source>
</evidence>
<proteinExistence type="predicted"/>
<comment type="caution">
    <text evidence="2">The sequence shown here is derived from an EMBL/GenBank/DDBJ whole genome shotgun (WGS) entry which is preliminary data.</text>
</comment>
<organism evidence="2 3">
    <name type="scientific">Faecalibacter macacae</name>
    <dbReference type="NCBI Taxonomy" id="1859289"/>
    <lineage>
        <taxon>Bacteria</taxon>
        <taxon>Pseudomonadati</taxon>
        <taxon>Bacteroidota</taxon>
        <taxon>Flavobacteriia</taxon>
        <taxon>Flavobacteriales</taxon>
        <taxon>Weeksellaceae</taxon>
        <taxon>Faecalibacter</taxon>
    </lineage>
</organism>
<dbReference type="Gene3D" id="3.90.1150.200">
    <property type="match status" value="1"/>
</dbReference>
<dbReference type="OrthoDB" id="9813231at2"/>
<dbReference type="InterPro" id="IPR014922">
    <property type="entry name" value="YdhG-like"/>
</dbReference>
<sequence length="153" mass="17632">MQYTATNAQEYFDGIPEERKAGFEKLYQTIKENLPSGFSEHVSYGHIGFVVPFTTYSKGYHCDASQPLPFVGVASQKNHIAVYHMGIYMNPEILDWFVTEFPNHSKKKLDMGKSCIRFKKVEDIPYDLIAELSTKFTVDDYVNLYESLLKPKK</sequence>
<dbReference type="SUPFAM" id="SSF159888">
    <property type="entry name" value="YdhG-like"/>
    <property type="match status" value="1"/>
</dbReference>
<dbReference type="RefSeq" id="WP_121934328.1">
    <property type="nucleotide sequence ID" value="NZ_RDOJ01000006.1"/>
</dbReference>